<sequence>MADSTTLDSVYPNSGKPASVDPDANATVFSHSANGTSSTWVAHPSTQGRAKEHRFSATETQAKEVEVVLIWDDDKQSWSIEPLDSHYNLKLDRTPVRAGKGGPPPTPAVPTEDELHARAASFFTSAAPNPFATFAYNPPALSGGADGPSQPRATTPPRPVSAGSLASLLNPLSAASPSHAATFSASPQGAGRSAGPAAVPVSVSVSADVEDFGEIRAAAATAAPRPRKRTASPAATPTATTAAPLPRASPPHAARLSRSPATTAAPLQLPKLPTAYSPPRPPHHSPPLQPRSSPPHPSFSSKIPASSTSAAAAAAAARRRAQEEQLSRELEQRLNASDSASSDEDSADEWQPVAIEAEEEEDDHLGTSNKRKKIAALASSKRGAAGAPTRPRQIRNATAVASASLGPIEPTTMTTTTTRRAPPPAVSATASGPVPPRSKAADLAKAGAAAIQRVAPNIDSDSEDSDSDDDGDSSGSSDGGGTGGAAKVKRPSGRKGARGQAGTQPPSRGVPSLISQQVNAQMARIRSSSSMGTATPPPAVAASASSEYPRIRTAAAVQQQQQQQYARAASVGQPPRGGTPTSPQVRQSRPSAPPPRNSDEARQLAERQADIPDSSEED</sequence>
<feature type="region of interest" description="Disordered" evidence="1">
    <location>
        <begin position="218"/>
        <end position="618"/>
    </location>
</feature>
<evidence type="ECO:0000313" key="3">
    <source>
        <dbReference type="EMBL" id="POY76514.1"/>
    </source>
</evidence>
<feature type="compositionally biased region" description="Low complexity" evidence="1">
    <location>
        <begin position="231"/>
        <end position="246"/>
    </location>
</feature>
<proteinExistence type="predicted"/>
<gene>
    <name evidence="3" type="ORF">BMF94_0355</name>
</gene>
<feature type="region of interest" description="Disordered" evidence="1">
    <location>
        <begin position="1"/>
        <end position="24"/>
    </location>
</feature>
<feature type="compositionally biased region" description="Basic and acidic residues" evidence="1">
    <location>
        <begin position="597"/>
        <end position="610"/>
    </location>
</feature>
<feature type="compositionally biased region" description="Basic and acidic residues" evidence="1">
    <location>
        <begin position="320"/>
        <end position="332"/>
    </location>
</feature>
<name>A0A2S5BID6_9BASI</name>
<feature type="compositionally biased region" description="Acidic residues" evidence="1">
    <location>
        <begin position="460"/>
        <end position="472"/>
    </location>
</feature>
<dbReference type="Pfam" id="PF09816">
    <property type="entry name" value="EAF"/>
    <property type="match status" value="1"/>
</dbReference>
<dbReference type="AlphaFoldDB" id="A0A2S5BID6"/>
<protein>
    <recommendedName>
        <fullName evidence="2">Transcription elongation factor Eaf N-terminal domain-containing protein</fullName>
    </recommendedName>
</protein>
<organism evidence="3 4">
    <name type="scientific">Rhodotorula taiwanensis</name>
    <dbReference type="NCBI Taxonomy" id="741276"/>
    <lineage>
        <taxon>Eukaryota</taxon>
        <taxon>Fungi</taxon>
        <taxon>Dikarya</taxon>
        <taxon>Basidiomycota</taxon>
        <taxon>Pucciniomycotina</taxon>
        <taxon>Microbotryomycetes</taxon>
        <taxon>Sporidiobolales</taxon>
        <taxon>Sporidiobolaceae</taxon>
        <taxon>Rhodotorula</taxon>
    </lineage>
</organism>
<comment type="caution">
    <text evidence="3">The sequence shown here is derived from an EMBL/GenBank/DDBJ whole genome shotgun (WGS) entry which is preliminary data.</text>
</comment>
<feature type="compositionally biased region" description="Polar residues" evidence="1">
    <location>
        <begin position="1"/>
        <end position="12"/>
    </location>
</feature>
<dbReference type="Proteomes" id="UP000237144">
    <property type="component" value="Unassembled WGS sequence"/>
</dbReference>
<feature type="region of interest" description="Disordered" evidence="1">
    <location>
        <begin position="134"/>
        <end position="200"/>
    </location>
</feature>
<evidence type="ECO:0000259" key="2">
    <source>
        <dbReference type="Pfam" id="PF09816"/>
    </source>
</evidence>
<feature type="compositionally biased region" description="Low complexity" evidence="1">
    <location>
        <begin position="161"/>
        <end position="181"/>
    </location>
</feature>
<reference evidence="3 4" key="1">
    <citation type="journal article" date="2018" name="Front. Microbiol.">
        <title>Prospects for Fungal Bioremediation of Acidic Radioactive Waste Sites: Characterization and Genome Sequence of Rhodotorula taiwanensis MD1149.</title>
        <authorList>
            <person name="Tkavc R."/>
            <person name="Matrosova V.Y."/>
            <person name="Grichenko O.E."/>
            <person name="Gostincar C."/>
            <person name="Volpe R.P."/>
            <person name="Klimenkova P."/>
            <person name="Gaidamakova E.K."/>
            <person name="Zhou C.E."/>
            <person name="Stewart B.J."/>
            <person name="Lyman M.G."/>
            <person name="Malfatti S.A."/>
            <person name="Rubinfeld B."/>
            <person name="Courtot M."/>
            <person name="Singh J."/>
            <person name="Dalgard C.L."/>
            <person name="Hamilton T."/>
            <person name="Frey K.G."/>
            <person name="Gunde-Cimerman N."/>
            <person name="Dugan L."/>
            <person name="Daly M.J."/>
        </authorList>
    </citation>
    <scope>NUCLEOTIDE SEQUENCE [LARGE SCALE GENOMIC DNA]</scope>
    <source>
        <strain evidence="3 4">MD1149</strain>
    </source>
</reference>
<evidence type="ECO:0000256" key="1">
    <source>
        <dbReference type="SAM" id="MobiDB-lite"/>
    </source>
</evidence>
<dbReference type="InterPro" id="IPR019194">
    <property type="entry name" value="Tscrpt_elong_fac_Eaf_N"/>
</dbReference>
<feature type="compositionally biased region" description="Low complexity" evidence="1">
    <location>
        <begin position="410"/>
        <end position="432"/>
    </location>
</feature>
<feature type="compositionally biased region" description="Low complexity" evidence="1">
    <location>
        <begin position="298"/>
        <end position="316"/>
    </location>
</feature>
<feature type="compositionally biased region" description="Low complexity" evidence="1">
    <location>
        <begin position="441"/>
        <end position="450"/>
    </location>
</feature>
<keyword evidence="4" id="KW-1185">Reference proteome</keyword>
<feature type="compositionally biased region" description="Basic residues" evidence="1">
    <location>
        <begin position="487"/>
        <end position="497"/>
    </location>
</feature>
<dbReference type="STRING" id="741276.A0A2S5BID6"/>
<feature type="compositionally biased region" description="Pro residues" evidence="1">
    <location>
        <begin position="276"/>
        <end position="297"/>
    </location>
</feature>
<feature type="compositionally biased region" description="Polar residues" evidence="1">
    <location>
        <begin position="513"/>
        <end position="532"/>
    </location>
</feature>
<accession>A0A2S5BID6</accession>
<evidence type="ECO:0000313" key="4">
    <source>
        <dbReference type="Proteomes" id="UP000237144"/>
    </source>
</evidence>
<dbReference type="EMBL" id="PJQD01000004">
    <property type="protein sequence ID" value="POY76514.1"/>
    <property type="molecule type" value="Genomic_DNA"/>
</dbReference>
<feature type="compositionally biased region" description="Polar residues" evidence="1">
    <location>
        <begin position="579"/>
        <end position="590"/>
    </location>
</feature>
<feature type="domain" description="Transcription elongation factor Eaf N-terminal" evidence="2">
    <location>
        <begin position="16"/>
        <end position="95"/>
    </location>
</feature>
<feature type="compositionally biased region" description="Low complexity" evidence="1">
    <location>
        <begin position="554"/>
        <end position="569"/>
    </location>
</feature>
<dbReference type="OrthoDB" id="2529719at2759"/>